<feature type="domain" description="FAD/NAD(P)-binding" evidence="11">
    <location>
        <begin position="387"/>
        <end position="609"/>
    </location>
</feature>
<comment type="cofactor">
    <cofactor evidence="1">
        <name>FMN</name>
        <dbReference type="ChEBI" id="CHEBI:58210"/>
    </cofactor>
</comment>
<dbReference type="Gene3D" id="3.50.50.60">
    <property type="entry name" value="FAD/NAD(P)-binding domain"/>
    <property type="match status" value="1"/>
</dbReference>
<dbReference type="Proteomes" id="UP000198601">
    <property type="component" value="Unassembled WGS sequence"/>
</dbReference>
<dbReference type="GO" id="GO:0016491">
    <property type="term" value="F:oxidoreductase activity"/>
    <property type="evidence" value="ECO:0007669"/>
    <property type="project" value="UniProtKB-KW"/>
</dbReference>
<evidence type="ECO:0000259" key="11">
    <source>
        <dbReference type="Pfam" id="PF07992"/>
    </source>
</evidence>
<dbReference type="PANTHER" id="PTHR42917:SF2">
    <property type="entry name" value="2,4-DIENOYL-COA REDUCTASE [(2E)-ENOYL-COA-PRODUCING]"/>
    <property type="match status" value="1"/>
</dbReference>
<sequence length="659" mass="72074">MKGRETMKLDHLFQPIRLGRLELPNRVIMGSMHTGLEGEEAGSQALIDFYKERAGQDGPGLIVTGGISVSPEGDGGHNFLGFYNDEHGKHMESLTAQVHAAGGRIAAQLFHAGRYAYADLTSIPAVAPSAIRSPIHRHTPRELSSEEIEELIARFAVSAKKAADLGFDAVEIMGSEGYLINQFLSPATNKRTDAWGGSFEHRTKFALRIVQAVREAVEPGYPVIFRLSGADLVPDSTTEEETLQFAGMVADAGADAINVGIGWHESQVPTISMMVPRAGYIHIAETIKRVVNVPVIGSNRINDPRLADELLQRGACDLVSMARPFLADPDLLRKARAGQFDRINTCIACNQACLDQVFDGLPASCLVNPRAGRESKWKPFRVHRPRHIAVIGGGAAGMEAARALAEIGERVVLYEKEDRLGGQLNLAKHIPGKQEFAETLRYYQHELHRLGVDIRLNHRPTPEEIAALAPDLVVLASGIKPRIPELPGTSLPHVLTYQQVLRGEAEVGKRVVIIGAGGIGCDLAHYLSEQAEREIYLLRRKGKPGETLGKTTRWALLSHLRQKKVQFVTDLSYERIDEDGVVIQLQTERGPETKKIPADTVILAAGQLSEVWDDQLVQRAGIPVVKIGGARFPGELDAKRAIYEGACIAYEEGRLAKTE</sequence>
<comment type="similarity">
    <text evidence="3">In the N-terminal section; belongs to the NADH:flavin oxidoreductase/NADH oxidase family.</text>
</comment>
<keyword evidence="7" id="KW-0560">Oxidoreductase</keyword>
<dbReference type="CDD" id="cd02930">
    <property type="entry name" value="DCR_FMN"/>
    <property type="match status" value="1"/>
</dbReference>
<feature type="domain" description="NADH:flavin oxidoreductase/NADH oxidase N-terminal" evidence="10">
    <location>
        <begin position="12"/>
        <end position="338"/>
    </location>
</feature>
<gene>
    <name evidence="12" type="ORF">SAMN04487970_100260</name>
</gene>
<dbReference type="Gene3D" id="3.40.50.720">
    <property type="entry name" value="NAD(P)-binding Rossmann-like Domain"/>
    <property type="match status" value="1"/>
</dbReference>
<dbReference type="SUPFAM" id="SSF51395">
    <property type="entry name" value="FMN-linked oxidoreductases"/>
    <property type="match status" value="1"/>
</dbReference>
<dbReference type="GO" id="GO:0051536">
    <property type="term" value="F:iron-sulfur cluster binding"/>
    <property type="evidence" value="ECO:0007669"/>
    <property type="project" value="UniProtKB-KW"/>
</dbReference>
<dbReference type="InterPro" id="IPR036188">
    <property type="entry name" value="FAD/NAD-bd_sf"/>
</dbReference>
<evidence type="ECO:0000313" key="12">
    <source>
        <dbReference type="EMBL" id="SCW30389.1"/>
    </source>
</evidence>
<dbReference type="InterPro" id="IPR001155">
    <property type="entry name" value="OxRdtase_FMN_N"/>
</dbReference>
<keyword evidence="5" id="KW-0288">FMN</keyword>
<evidence type="ECO:0000256" key="7">
    <source>
        <dbReference type="ARBA" id="ARBA00023002"/>
    </source>
</evidence>
<keyword evidence="13" id="KW-1185">Reference proteome</keyword>
<evidence type="ECO:0000256" key="8">
    <source>
        <dbReference type="ARBA" id="ARBA00023004"/>
    </source>
</evidence>
<evidence type="ECO:0000256" key="9">
    <source>
        <dbReference type="ARBA" id="ARBA00023014"/>
    </source>
</evidence>
<accession>A0A1G4PEC2</accession>
<dbReference type="PRINTS" id="PR00368">
    <property type="entry name" value="FADPNR"/>
</dbReference>
<dbReference type="PANTHER" id="PTHR42917">
    <property type="entry name" value="2,4-DIENOYL-COA REDUCTASE"/>
    <property type="match status" value="1"/>
</dbReference>
<dbReference type="STRING" id="624147.SAMN04487970_100260"/>
<evidence type="ECO:0000256" key="5">
    <source>
        <dbReference type="ARBA" id="ARBA00022643"/>
    </source>
</evidence>
<dbReference type="AlphaFoldDB" id="A0A1G4PEC2"/>
<dbReference type="PRINTS" id="PR00411">
    <property type="entry name" value="PNDRDTASEI"/>
</dbReference>
<dbReference type="Pfam" id="PF00724">
    <property type="entry name" value="Oxidored_FMN"/>
    <property type="match status" value="1"/>
</dbReference>
<name>A0A1G4PEC2_9BACL</name>
<evidence type="ECO:0000256" key="2">
    <source>
        <dbReference type="ARBA" id="ARBA00001966"/>
    </source>
</evidence>
<evidence type="ECO:0000313" key="13">
    <source>
        <dbReference type="Proteomes" id="UP000198601"/>
    </source>
</evidence>
<evidence type="ECO:0000256" key="4">
    <source>
        <dbReference type="ARBA" id="ARBA00022630"/>
    </source>
</evidence>
<dbReference type="Gene3D" id="3.20.20.70">
    <property type="entry name" value="Aldolase class I"/>
    <property type="match status" value="1"/>
</dbReference>
<keyword evidence="6" id="KW-0479">Metal-binding</keyword>
<comment type="cofactor">
    <cofactor evidence="2">
        <name>[4Fe-4S] cluster</name>
        <dbReference type="ChEBI" id="CHEBI:49883"/>
    </cofactor>
</comment>
<dbReference type="GO" id="GO:0010181">
    <property type="term" value="F:FMN binding"/>
    <property type="evidence" value="ECO:0007669"/>
    <property type="project" value="InterPro"/>
</dbReference>
<dbReference type="SUPFAM" id="SSF51905">
    <property type="entry name" value="FAD/NAD(P)-binding domain"/>
    <property type="match status" value="1"/>
</dbReference>
<dbReference type="EMBL" id="FMTT01000002">
    <property type="protein sequence ID" value="SCW30389.1"/>
    <property type="molecule type" value="Genomic_DNA"/>
</dbReference>
<dbReference type="InterPro" id="IPR013785">
    <property type="entry name" value="Aldolase_TIM"/>
</dbReference>
<keyword evidence="4" id="KW-0285">Flavoprotein</keyword>
<dbReference type="GO" id="GO:0046872">
    <property type="term" value="F:metal ion binding"/>
    <property type="evidence" value="ECO:0007669"/>
    <property type="project" value="UniProtKB-KW"/>
</dbReference>
<evidence type="ECO:0000259" key="10">
    <source>
        <dbReference type="Pfam" id="PF00724"/>
    </source>
</evidence>
<dbReference type="Pfam" id="PF07992">
    <property type="entry name" value="Pyr_redox_2"/>
    <property type="match status" value="1"/>
</dbReference>
<organism evidence="12 13">
    <name type="scientific">Paenibacillus tianmuensis</name>
    <dbReference type="NCBI Taxonomy" id="624147"/>
    <lineage>
        <taxon>Bacteria</taxon>
        <taxon>Bacillati</taxon>
        <taxon>Bacillota</taxon>
        <taxon>Bacilli</taxon>
        <taxon>Bacillales</taxon>
        <taxon>Paenibacillaceae</taxon>
        <taxon>Paenibacillus</taxon>
    </lineage>
</organism>
<evidence type="ECO:0000256" key="1">
    <source>
        <dbReference type="ARBA" id="ARBA00001917"/>
    </source>
</evidence>
<evidence type="ECO:0000256" key="3">
    <source>
        <dbReference type="ARBA" id="ARBA00011048"/>
    </source>
</evidence>
<proteinExistence type="inferred from homology"/>
<keyword evidence="8" id="KW-0408">Iron</keyword>
<keyword evidence="9" id="KW-0411">Iron-sulfur</keyword>
<evidence type="ECO:0000256" key="6">
    <source>
        <dbReference type="ARBA" id="ARBA00022723"/>
    </source>
</evidence>
<protein>
    <submittedName>
        <fullName evidence="12">2,4-dienoyl-CoA reductase</fullName>
    </submittedName>
</protein>
<reference evidence="13" key="1">
    <citation type="submission" date="2016-10" db="EMBL/GenBank/DDBJ databases">
        <authorList>
            <person name="Varghese N."/>
            <person name="Submissions S."/>
        </authorList>
    </citation>
    <scope>NUCLEOTIDE SEQUENCE [LARGE SCALE GENOMIC DNA]</scope>
    <source>
        <strain evidence="13">CGMCC 1.8946</strain>
    </source>
</reference>
<dbReference type="InterPro" id="IPR051793">
    <property type="entry name" value="NADH:flavin_oxidoreductase"/>
</dbReference>
<dbReference type="InterPro" id="IPR023753">
    <property type="entry name" value="FAD/NAD-binding_dom"/>
</dbReference>